<name>A0ABU0YQP2_9PROT</name>
<gene>
    <name evidence="3" type="ORF">Q8A70_20330</name>
</gene>
<dbReference type="InterPro" id="IPR050490">
    <property type="entry name" value="Bact_solute-bd_prot1"/>
</dbReference>
<reference evidence="4" key="1">
    <citation type="submission" date="2023-08" db="EMBL/GenBank/DDBJ databases">
        <title>Rhodospirillaceae gen. nov., a novel taxon isolated from the Yangtze River Yuezi River estuary sludge.</title>
        <authorList>
            <person name="Ruan L."/>
        </authorList>
    </citation>
    <scope>NUCLEOTIDE SEQUENCE [LARGE SCALE GENOMIC DNA]</scope>
    <source>
        <strain evidence="4">R-7</strain>
    </source>
</reference>
<dbReference type="EMBL" id="JAUYVI010000006">
    <property type="protein sequence ID" value="MDQ7250049.1"/>
    <property type="molecule type" value="Genomic_DNA"/>
</dbReference>
<dbReference type="PANTHER" id="PTHR43649">
    <property type="entry name" value="ARABINOSE-BINDING PROTEIN-RELATED"/>
    <property type="match status" value="1"/>
</dbReference>
<dbReference type="PANTHER" id="PTHR43649:SF14">
    <property type="entry name" value="BLR3389 PROTEIN"/>
    <property type="match status" value="1"/>
</dbReference>
<evidence type="ECO:0000256" key="2">
    <source>
        <dbReference type="ARBA" id="ARBA00008520"/>
    </source>
</evidence>
<dbReference type="RefSeq" id="WP_379958792.1">
    <property type="nucleotide sequence ID" value="NZ_JAUYVI010000006.1"/>
</dbReference>
<sequence>MASWTRMRNLAAGVIAAAVLASTFGQRAGAEPVEIRITHSITGGTQKEALDGIIADFEKANPDIKVKQVVFDDDQYSDTGLITQLKSATPPDIYFQWAGFPMQRDAKEGFAKDISAEMDADGWKDSFLPSVWSPSMGMLYEGHPYLVPMTLDVTNVIWFNKKIFAEDGVKAPATWDEFMAAVKTLAEKGETPIVIGNQELWPLGNWASHIASRVVEPAHYDAAFKLQEPFSQPGFEKALTLIDDLRKAGAFNKDIAGLGADPAMSTFFQEAAAMHPIGSWLVPSANEMAEKDFDYGAFNTPLIDPANPTKDSVIGTATGFAVHAKSAHPKEAIAFLKFFTRLDSQVKWAEAGSFSPVKGAMEQAKLDDKTKQMADMLSHAGSLVPPPDTTYPVAVAESYYQAAAYVAGGEKSPHDALVWLDEHVKAMK</sequence>
<protein>
    <submittedName>
        <fullName evidence="3">Extracellular solute-binding protein</fullName>
    </submittedName>
</protein>
<dbReference type="SUPFAM" id="SSF53850">
    <property type="entry name" value="Periplasmic binding protein-like II"/>
    <property type="match status" value="1"/>
</dbReference>
<dbReference type="Pfam" id="PF01547">
    <property type="entry name" value="SBP_bac_1"/>
    <property type="match status" value="1"/>
</dbReference>
<comment type="subcellular location">
    <subcellularLocation>
        <location evidence="1">Periplasm</location>
    </subcellularLocation>
</comment>
<dbReference type="InterPro" id="IPR006059">
    <property type="entry name" value="SBP"/>
</dbReference>
<comment type="caution">
    <text evidence="3">The sequence shown here is derived from an EMBL/GenBank/DDBJ whole genome shotgun (WGS) entry which is preliminary data.</text>
</comment>
<proteinExistence type="inferred from homology"/>
<comment type="similarity">
    <text evidence="2">Belongs to the bacterial solute-binding protein 1 family.</text>
</comment>
<evidence type="ECO:0000313" key="4">
    <source>
        <dbReference type="Proteomes" id="UP001230156"/>
    </source>
</evidence>
<organism evidence="3 4">
    <name type="scientific">Dongia sedimenti</name>
    <dbReference type="NCBI Taxonomy" id="3064282"/>
    <lineage>
        <taxon>Bacteria</taxon>
        <taxon>Pseudomonadati</taxon>
        <taxon>Pseudomonadota</taxon>
        <taxon>Alphaproteobacteria</taxon>
        <taxon>Rhodospirillales</taxon>
        <taxon>Dongiaceae</taxon>
        <taxon>Dongia</taxon>
    </lineage>
</organism>
<dbReference type="Proteomes" id="UP001230156">
    <property type="component" value="Unassembled WGS sequence"/>
</dbReference>
<accession>A0ABU0YQP2</accession>
<evidence type="ECO:0000313" key="3">
    <source>
        <dbReference type="EMBL" id="MDQ7250049.1"/>
    </source>
</evidence>
<dbReference type="Gene3D" id="3.40.190.10">
    <property type="entry name" value="Periplasmic binding protein-like II"/>
    <property type="match status" value="2"/>
</dbReference>
<evidence type="ECO:0000256" key="1">
    <source>
        <dbReference type="ARBA" id="ARBA00004418"/>
    </source>
</evidence>
<keyword evidence="4" id="KW-1185">Reference proteome</keyword>